<dbReference type="PANTHER" id="PTHR31669:SF297">
    <property type="entry name" value="PROTEIN FAR1-RELATED SEQUENCE"/>
    <property type="match status" value="1"/>
</dbReference>
<reference evidence="4 5" key="1">
    <citation type="submission" date="2019-01" db="EMBL/GenBank/DDBJ databases">
        <title>Sequencing of cultivated peanut Arachis hypogaea provides insights into genome evolution and oil improvement.</title>
        <authorList>
            <person name="Chen X."/>
        </authorList>
    </citation>
    <scope>NUCLEOTIDE SEQUENCE [LARGE SCALE GENOMIC DNA]</scope>
    <source>
        <strain evidence="5">cv. Fuhuasheng</strain>
        <tissue evidence="4">Leaves</tissue>
    </source>
</reference>
<evidence type="ECO:0000256" key="1">
    <source>
        <dbReference type="PROSITE-ProRule" id="PRU00325"/>
    </source>
</evidence>
<dbReference type="InterPro" id="IPR007527">
    <property type="entry name" value="Znf_SWIM"/>
</dbReference>
<dbReference type="PROSITE" id="PS50966">
    <property type="entry name" value="ZF_SWIM"/>
    <property type="match status" value="1"/>
</dbReference>
<dbReference type="Pfam" id="PF03101">
    <property type="entry name" value="FAR1"/>
    <property type="match status" value="1"/>
</dbReference>
<evidence type="ECO:0000313" key="5">
    <source>
        <dbReference type="Proteomes" id="UP000289738"/>
    </source>
</evidence>
<keyword evidence="1 2" id="KW-0863">Zinc-finger</keyword>
<dbReference type="InterPro" id="IPR004330">
    <property type="entry name" value="FAR1_DNA_bnd_dom"/>
</dbReference>
<keyword evidence="2" id="KW-0539">Nucleus</keyword>
<comment type="function">
    <text evidence="2">Putative transcription activator involved in regulating light control of development.</text>
</comment>
<comment type="subcellular location">
    <subcellularLocation>
        <location evidence="2">Nucleus</location>
    </subcellularLocation>
</comment>
<evidence type="ECO:0000259" key="3">
    <source>
        <dbReference type="PROSITE" id="PS50966"/>
    </source>
</evidence>
<dbReference type="GO" id="GO:0005634">
    <property type="term" value="C:nucleus"/>
    <property type="evidence" value="ECO:0007669"/>
    <property type="project" value="UniProtKB-SubCell"/>
</dbReference>
<comment type="similarity">
    <text evidence="2">Belongs to the FHY3/FAR1 family.</text>
</comment>
<evidence type="ECO:0000256" key="2">
    <source>
        <dbReference type="RuleBase" id="RU367018"/>
    </source>
</evidence>
<comment type="caution">
    <text evidence="4">The sequence shown here is derived from an EMBL/GenBank/DDBJ whole genome shotgun (WGS) entry which is preliminary data.</text>
</comment>
<dbReference type="Proteomes" id="UP000289738">
    <property type="component" value="Chromosome A08"/>
</dbReference>
<dbReference type="GO" id="GO:0006355">
    <property type="term" value="P:regulation of DNA-templated transcription"/>
    <property type="evidence" value="ECO:0007669"/>
    <property type="project" value="UniProtKB-UniRule"/>
</dbReference>
<dbReference type="PANTHER" id="PTHR31669">
    <property type="entry name" value="PROTEIN FAR1-RELATED SEQUENCE 10-RELATED"/>
    <property type="match status" value="1"/>
</dbReference>
<keyword evidence="2" id="KW-0479">Metal-binding</keyword>
<organism evidence="4 5">
    <name type="scientific">Arachis hypogaea</name>
    <name type="common">Peanut</name>
    <dbReference type="NCBI Taxonomy" id="3818"/>
    <lineage>
        <taxon>Eukaryota</taxon>
        <taxon>Viridiplantae</taxon>
        <taxon>Streptophyta</taxon>
        <taxon>Embryophyta</taxon>
        <taxon>Tracheophyta</taxon>
        <taxon>Spermatophyta</taxon>
        <taxon>Magnoliopsida</taxon>
        <taxon>eudicotyledons</taxon>
        <taxon>Gunneridae</taxon>
        <taxon>Pentapetalae</taxon>
        <taxon>rosids</taxon>
        <taxon>fabids</taxon>
        <taxon>Fabales</taxon>
        <taxon>Fabaceae</taxon>
        <taxon>Papilionoideae</taxon>
        <taxon>50 kb inversion clade</taxon>
        <taxon>dalbergioids sensu lato</taxon>
        <taxon>Dalbergieae</taxon>
        <taxon>Pterocarpus clade</taxon>
        <taxon>Arachis</taxon>
    </lineage>
</organism>
<protein>
    <recommendedName>
        <fullName evidence="2">Protein FAR1-RELATED SEQUENCE</fullName>
    </recommendedName>
</protein>
<evidence type="ECO:0000313" key="4">
    <source>
        <dbReference type="EMBL" id="RYR43825.1"/>
    </source>
</evidence>
<accession>A0A445BYJ4</accession>
<dbReference type="GO" id="GO:0008270">
    <property type="term" value="F:zinc ion binding"/>
    <property type="evidence" value="ECO:0007669"/>
    <property type="project" value="UniProtKB-UniRule"/>
</dbReference>
<dbReference type="EMBL" id="SDMP01000008">
    <property type="protein sequence ID" value="RYR43825.1"/>
    <property type="molecule type" value="Genomic_DNA"/>
</dbReference>
<sequence>MNDSSSNQLNENHLNYCSETNHVDEVGMILKTLEETGKFYKHYFKLASFSTKIRNTTRDRNKIKNQLIVCSREGRWKSKISPTLKTNPSAELNCPTRIYIHIMKDVGLWTISKVVLNHSHPRCLDQTEMLKQHMELSIKWNDFLTKYSLGGNKWFSESKEKFDAADFHTVIPYATKSIIEAQFQHFKHNSEVKCQCLLFESRGILCRHSLSVLSFNKNIKRRHTHIKSSQDEPLLELRSKRFDELVFRSHNICEFASESEELTGILHPAFDKVMADLQEYQERSKGKGLLSHEKATLSNVNDLQIPPRVKTRGRPMNRLGSHLEKKISNATNKKKKTAPNKLNLLDSGSMIQSSSSLYNAPDMNYSKDDYMSFSFY</sequence>
<name>A0A445BYJ4_ARAHY</name>
<proteinExistence type="inferred from homology"/>
<dbReference type="InterPro" id="IPR031052">
    <property type="entry name" value="FHY3/FAR1"/>
</dbReference>
<gene>
    <name evidence="4" type="ORF">Ahy_A08g040222</name>
</gene>
<keyword evidence="5" id="KW-1185">Reference proteome</keyword>
<keyword evidence="2" id="KW-0862">Zinc</keyword>
<feature type="domain" description="SWIM-type" evidence="3">
    <location>
        <begin position="179"/>
        <end position="217"/>
    </location>
</feature>
<dbReference type="AlphaFoldDB" id="A0A445BYJ4"/>
<dbReference type="Pfam" id="PF04434">
    <property type="entry name" value="SWIM"/>
    <property type="match status" value="1"/>
</dbReference>